<dbReference type="Proteomes" id="UP001154078">
    <property type="component" value="Chromosome 6"/>
</dbReference>
<dbReference type="PRINTS" id="PR00237">
    <property type="entry name" value="GPCRRHODOPSN"/>
</dbReference>
<keyword evidence="8" id="KW-0675">Receptor</keyword>
<dbReference type="Pfam" id="PF00001">
    <property type="entry name" value="7tm_1"/>
    <property type="match status" value="1"/>
</dbReference>
<dbReference type="Gene3D" id="1.20.1070.10">
    <property type="entry name" value="Rhodopsin 7-helix transmembrane proteins"/>
    <property type="match status" value="1"/>
</dbReference>
<keyword evidence="6" id="KW-0297">G-protein coupled receptor</keyword>
<reference evidence="12" key="1">
    <citation type="submission" date="2021-12" db="EMBL/GenBank/DDBJ databases">
        <authorList>
            <person name="King R."/>
        </authorList>
    </citation>
    <scope>NUCLEOTIDE SEQUENCE</scope>
</reference>
<dbReference type="InterPro" id="IPR017452">
    <property type="entry name" value="GPCR_Rhodpsn_7TM"/>
</dbReference>
<dbReference type="GO" id="GO:0004995">
    <property type="term" value="F:tachykinin receptor activity"/>
    <property type="evidence" value="ECO:0007669"/>
    <property type="project" value="InterPro"/>
</dbReference>
<feature type="transmembrane region" description="Helical" evidence="10">
    <location>
        <begin position="128"/>
        <end position="152"/>
    </location>
</feature>
<evidence type="ECO:0000256" key="3">
    <source>
        <dbReference type="ARBA" id="ARBA00022475"/>
    </source>
</evidence>
<proteinExistence type="inferred from homology"/>
<accession>A0A9P0FJ79</accession>
<evidence type="ECO:0000256" key="6">
    <source>
        <dbReference type="ARBA" id="ARBA00023040"/>
    </source>
</evidence>
<comment type="similarity">
    <text evidence="2">Belongs to the G-protein coupled receptor 1 family.</text>
</comment>
<keyword evidence="4 10" id="KW-0812">Transmembrane</keyword>
<comment type="subcellular location">
    <subcellularLocation>
        <location evidence="1">Cell membrane</location>
        <topology evidence="1">Multi-pass membrane protein</topology>
    </subcellularLocation>
</comment>
<dbReference type="GO" id="GO:0005886">
    <property type="term" value="C:plasma membrane"/>
    <property type="evidence" value="ECO:0007669"/>
    <property type="project" value="UniProtKB-SubCell"/>
</dbReference>
<keyword evidence="3" id="KW-1003">Cell membrane</keyword>
<dbReference type="PANTHER" id="PTHR46925">
    <property type="entry name" value="G-PROTEIN COUPLED RECEPTOR TKR-1-RELATED"/>
    <property type="match status" value="1"/>
</dbReference>
<dbReference type="PANTHER" id="PTHR46925:SF2">
    <property type="entry name" value="G-PROTEIN COUPLED RECEPTOR TKR-1-RELATED"/>
    <property type="match status" value="1"/>
</dbReference>
<evidence type="ECO:0000256" key="5">
    <source>
        <dbReference type="ARBA" id="ARBA00022989"/>
    </source>
</evidence>
<evidence type="ECO:0000256" key="4">
    <source>
        <dbReference type="ARBA" id="ARBA00022692"/>
    </source>
</evidence>
<evidence type="ECO:0000256" key="7">
    <source>
        <dbReference type="ARBA" id="ARBA00023136"/>
    </source>
</evidence>
<feature type="domain" description="G-protein coupled receptors family 1 profile" evidence="11">
    <location>
        <begin position="129"/>
        <end position="188"/>
    </location>
</feature>
<dbReference type="OrthoDB" id="5981855at2759"/>
<dbReference type="EMBL" id="OV121137">
    <property type="protein sequence ID" value="CAH0558873.1"/>
    <property type="molecule type" value="Genomic_DNA"/>
</dbReference>
<evidence type="ECO:0000256" key="8">
    <source>
        <dbReference type="ARBA" id="ARBA00023170"/>
    </source>
</evidence>
<dbReference type="PROSITE" id="PS50262">
    <property type="entry name" value="G_PROTEIN_RECEP_F1_2"/>
    <property type="match status" value="1"/>
</dbReference>
<keyword evidence="5 10" id="KW-1133">Transmembrane helix</keyword>
<evidence type="ECO:0000256" key="1">
    <source>
        <dbReference type="ARBA" id="ARBA00004651"/>
    </source>
</evidence>
<dbReference type="InterPro" id="IPR001681">
    <property type="entry name" value="Neurokn_rcpt"/>
</dbReference>
<dbReference type="InterPro" id="IPR000276">
    <property type="entry name" value="GPCR_Rhodpsn"/>
</dbReference>
<evidence type="ECO:0000256" key="10">
    <source>
        <dbReference type="SAM" id="Phobius"/>
    </source>
</evidence>
<keyword evidence="7 10" id="KW-0472">Membrane</keyword>
<organism evidence="12 13">
    <name type="scientific">Brassicogethes aeneus</name>
    <name type="common">Rape pollen beetle</name>
    <name type="synonym">Meligethes aeneus</name>
    <dbReference type="NCBI Taxonomy" id="1431903"/>
    <lineage>
        <taxon>Eukaryota</taxon>
        <taxon>Metazoa</taxon>
        <taxon>Ecdysozoa</taxon>
        <taxon>Arthropoda</taxon>
        <taxon>Hexapoda</taxon>
        <taxon>Insecta</taxon>
        <taxon>Pterygota</taxon>
        <taxon>Neoptera</taxon>
        <taxon>Endopterygota</taxon>
        <taxon>Coleoptera</taxon>
        <taxon>Polyphaga</taxon>
        <taxon>Cucujiformia</taxon>
        <taxon>Nitidulidae</taxon>
        <taxon>Meligethinae</taxon>
        <taxon>Brassicogethes</taxon>
    </lineage>
</organism>
<keyword evidence="13" id="KW-1185">Reference proteome</keyword>
<sequence length="306" mass="35808">MEQAKEILMDNNNLLKNQIKILEEKVSSSNITKNVNNQSDHFTEVQYINQPSTSNPLYSEILQSNKRKSNEIPQITITKIQDPTNSPICKTPNTSNTPNNLPFKEVTYKKKRIIYIGTSTQTPSTDAFVVKMMIVVVIIFAVCWLPYHLYFIVTSYFPEITNSKYIQETYLAIYWLAMSNSMYNPIIYCWMNAKFRRGFKQCFSYFPFVNLSPDALTRREMLASKRRSYSNSFDRNRIIRNGNQHTNFQTTRMTTSTDTYYMNETDMYAKRHRTTQGDRMLDIRGFRGHDQALQMWTLASATPLPK</sequence>
<evidence type="ECO:0000256" key="2">
    <source>
        <dbReference type="ARBA" id="ARBA00010663"/>
    </source>
</evidence>
<evidence type="ECO:0000313" key="12">
    <source>
        <dbReference type="EMBL" id="CAH0558873.1"/>
    </source>
</evidence>
<evidence type="ECO:0000313" key="13">
    <source>
        <dbReference type="Proteomes" id="UP001154078"/>
    </source>
</evidence>
<name>A0A9P0FJ79_BRAAE</name>
<evidence type="ECO:0000256" key="9">
    <source>
        <dbReference type="ARBA" id="ARBA00023224"/>
    </source>
</evidence>
<gene>
    <name evidence="12" type="ORF">MELIAE_LOCUS9108</name>
</gene>
<dbReference type="SUPFAM" id="SSF81321">
    <property type="entry name" value="Family A G protein-coupled receptor-like"/>
    <property type="match status" value="1"/>
</dbReference>
<feature type="transmembrane region" description="Helical" evidence="10">
    <location>
        <begin position="172"/>
        <end position="191"/>
    </location>
</feature>
<dbReference type="AlphaFoldDB" id="A0A9P0FJ79"/>
<evidence type="ECO:0000259" key="11">
    <source>
        <dbReference type="PROSITE" id="PS50262"/>
    </source>
</evidence>
<keyword evidence="9" id="KW-0807">Transducer</keyword>
<protein>
    <recommendedName>
        <fullName evidence="11">G-protein coupled receptors family 1 profile domain-containing protein</fullName>
    </recommendedName>
</protein>